<dbReference type="EMBL" id="AMQM01000584">
    <property type="status" value="NOT_ANNOTATED_CDS"/>
    <property type="molecule type" value="Genomic_DNA"/>
</dbReference>
<protein>
    <submittedName>
        <fullName evidence="2 3">Uncharacterized protein</fullName>
    </submittedName>
</protein>
<keyword evidence="1" id="KW-0812">Transmembrane</keyword>
<proteinExistence type="predicted"/>
<keyword evidence="4" id="KW-1185">Reference proteome</keyword>
<dbReference type="Proteomes" id="UP000015101">
    <property type="component" value="Unassembled WGS sequence"/>
</dbReference>
<dbReference type="CTD" id="20198710"/>
<evidence type="ECO:0000313" key="2">
    <source>
        <dbReference type="EMBL" id="ESO06217.1"/>
    </source>
</evidence>
<dbReference type="EnsemblMetazoa" id="HelroT160375">
    <property type="protein sequence ID" value="HelroP160375"/>
    <property type="gene ID" value="HelroG160375"/>
</dbReference>
<dbReference type="AlphaFoldDB" id="T1EQ60"/>
<dbReference type="RefSeq" id="XP_009015585.1">
    <property type="nucleotide sequence ID" value="XM_009017337.1"/>
</dbReference>
<accession>T1EQ60</accession>
<evidence type="ECO:0000313" key="3">
    <source>
        <dbReference type="EnsemblMetazoa" id="HelroP160375"/>
    </source>
</evidence>
<evidence type="ECO:0000256" key="1">
    <source>
        <dbReference type="SAM" id="Phobius"/>
    </source>
</evidence>
<reference evidence="4" key="1">
    <citation type="submission" date="2012-12" db="EMBL/GenBank/DDBJ databases">
        <authorList>
            <person name="Hellsten U."/>
            <person name="Grimwood J."/>
            <person name="Chapman J.A."/>
            <person name="Shapiro H."/>
            <person name="Aerts A."/>
            <person name="Otillar R.P."/>
            <person name="Terry A.Y."/>
            <person name="Boore J.L."/>
            <person name="Simakov O."/>
            <person name="Marletaz F."/>
            <person name="Cho S.-J."/>
            <person name="Edsinger-Gonzales E."/>
            <person name="Havlak P."/>
            <person name="Kuo D.-H."/>
            <person name="Larsson T."/>
            <person name="Lv J."/>
            <person name="Arendt D."/>
            <person name="Savage R."/>
            <person name="Osoegawa K."/>
            <person name="de Jong P."/>
            <person name="Lindberg D.R."/>
            <person name="Seaver E.C."/>
            <person name="Weisblat D.A."/>
            <person name="Putnam N.H."/>
            <person name="Grigoriev I.V."/>
            <person name="Rokhsar D.S."/>
        </authorList>
    </citation>
    <scope>NUCLEOTIDE SEQUENCE</scope>
</reference>
<gene>
    <name evidence="3" type="primary">20198710</name>
    <name evidence="2" type="ORF">HELRODRAFT_160375</name>
</gene>
<dbReference type="HOGENOM" id="CLU_383696_0_0_1"/>
<organism evidence="3 4">
    <name type="scientific">Helobdella robusta</name>
    <name type="common">Californian leech</name>
    <dbReference type="NCBI Taxonomy" id="6412"/>
    <lineage>
        <taxon>Eukaryota</taxon>
        <taxon>Metazoa</taxon>
        <taxon>Spiralia</taxon>
        <taxon>Lophotrochozoa</taxon>
        <taxon>Annelida</taxon>
        <taxon>Clitellata</taxon>
        <taxon>Hirudinea</taxon>
        <taxon>Rhynchobdellida</taxon>
        <taxon>Glossiphoniidae</taxon>
        <taxon>Helobdella</taxon>
    </lineage>
</organism>
<dbReference type="GeneID" id="20198710"/>
<dbReference type="EMBL" id="KB096324">
    <property type="protein sequence ID" value="ESO06217.1"/>
    <property type="molecule type" value="Genomic_DNA"/>
</dbReference>
<dbReference type="InParanoid" id="T1EQ60"/>
<feature type="transmembrane region" description="Helical" evidence="1">
    <location>
        <begin position="342"/>
        <end position="362"/>
    </location>
</feature>
<reference evidence="3" key="3">
    <citation type="submission" date="2015-06" db="UniProtKB">
        <authorList>
            <consortium name="EnsemblMetazoa"/>
        </authorList>
    </citation>
    <scope>IDENTIFICATION</scope>
</reference>
<evidence type="ECO:0000313" key="4">
    <source>
        <dbReference type="Proteomes" id="UP000015101"/>
    </source>
</evidence>
<keyword evidence="1" id="KW-1133">Transmembrane helix</keyword>
<sequence length="721" mass="84246">MDFRYSSKQKCFIIAPYVTIKMLYSLFMTPSCFIALFYTINKTAVDGLANVTSFVEDLNEMRNSAIGDIRLQARREISRQNVLAHERKVCILNGLTSAERDLINLYDGFRLEKMNNDMIIEFYIRSYFLTLTENVKQQIKIFREVFLNSILPQAFKKLNKKLKKERLQNSVLRNKWLNAARILWEEIIKEKRRKKKKGKLKFEEFIGLESIFVKEFMLVFDAELPDIRMPFSSAVPSAAVTDDASLSNSITLPLSQWIVDSKKKLMKLKNDESNKVKKVLASKMNKTYTFKNGIKRLRHKYTENSVKDKSINKDRAHQRYNSHNNDSSNNHQLMKRLYKFKIASLTIIFTTELLIFCCRFLRMLKIVFLLCNAEEYRCCSTFENVDAIIFVEPIKWREILLNLNNSGYVTKVLLMTSSLICLWYLWKASENVMKNEINDLLSRKLVDILIQPIESSFEAANSSVEINQMRLNALELPTLANVLLNRRKRFQNLKNVLVHLKFLSNYYTSLKVSYWDKRIEYITANTSNLSLCQAHNKKIISNYLFQKISRNENIYNGKEDNICFRENYVNLLFSNNNNNSSSNNNNNINNSVDNCYKNIPTIIEKRLIFSPIIYVNNIYIFANNAIYVRTFHFTANIICIITFIAIIAFDIIGIRDKINTSCDELHDHPNNNNNIYNDSYYNHNNSINQCNLRTMFDFFDPSSSYSQAELNSSQGSGKVEM</sequence>
<name>T1EQ60_HELRO</name>
<feature type="transmembrane region" description="Helical" evidence="1">
    <location>
        <begin position="633"/>
        <end position="652"/>
    </location>
</feature>
<dbReference type="KEGG" id="hro:HELRODRAFT_160375"/>
<feature type="transmembrane region" description="Helical" evidence="1">
    <location>
        <begin position="12"/>
        <end position="38"/>
    </location>
</feature>
<keyword evidence="1" id="KW-0472">Membrane</keyword>
<reference evidence="2 4" key="2">
    <citation type="journal article" date="2013" name="Nature">
        <title>Insights into bilaterian evolution from three spiralian genomes.</title>
        <authorList>
            <person name="Simakov O."/>
            <person name="Marletaz F."/>
            <person name="Cho S.J."/>
            <person name="Edsinger-Gonzales E."/>
            <person name="Havlak P."/>
            <person name="Hellsten U."/>
            <person name="Kuo D.H."/>
            <person name="Larsson T."/>
            <person name="Lv J."/>
            <person name="Arendt D."/>
            <person name="Savage R."/>
            <person name="Osoegawa K."/>
            <person name="de Jong P."/>
            <person name="Grimwood J."/>
            <person name="Chapman J.A."/>
            <person name="Shapiro H."/>
            <person name="Aerts A."/>
            <person name="Otillar R.P."/>
            <person name="Terry A.Y."/>
            <person name="Boore J.L."/>
            <person name="Grigoriev I.V."/>
            <person name="Lindberg D.R."/>
            <person name="Seaver E.C."/>
            <person name="Weisblat D.A."/>
            <person name="Putnam N.H."/>
            <person name="Rokhsar D.S."/>
        </authorList>
    </citation>
    <scope>NUCLEOTIDE SEQUENCE</scope>
</reference>
<feature type="transmembrane region" description="Helical" evidence="1">
    <location>
        <begin position="607"/>
        <end position="627"/>
    </location>
</feature>